<feature type="signal peptide" evidence="3">
    <location>
        <begin position="1"/>
        <end position="21"/>
    </location>
</feature>
<dbReference type="Gene3D" id="3.40.190.10">
    <property type="entry name" value="Periplasmic binding protein-like II"/>
    <property type="match status" value="1"/>
</dbReference>
<comment type="similarity">
    <text evidence="1">Belongs to the UPF0065 (bug) family.</text>
</comment>
<keyword evidence="2" id="KW-0175">Coiled coil</keyword>
<name>A0ABV6NMY9_9BACI</name>
<evidence type="ECO:0000256" key="3">
    <source>
        <dbReference type="SAM" id="SignalP"/>
    </source>
</evidence>
<dbReference type="RefSeq" id="WP_273846867.1">
    <property type="nucleotide sequence ID" value="NZ_JAQQWT010000020.1"/>
</dbReference>
<dbReference type="Pfam" id="PF03401">
    <property type="entry name" value="TctC"/>
    <property type="match status" value="1"/>
</dbReference>
<organism evidence="4 5">
    <name type="scientific">Halalkalibacter alkalisediminis</name>
    <dbReference type="NCBI Taxonomy" id="935616"/>
    <lineage>
        <taxon>Bacteria</taxon>
        <taxon>Bacillati</taxon>
        <taxon>Bacillota</taxon>
        <taxon>Bacilli</taxon>
        <taxon>Bacillales</taxon>
        <taxon>Bacillaceae</taxon>
        <taxon>Halalkalibacter</taxon>
    </lineage>
</organism>
<dbReference type="CDD" id="cd07012">
    <property type="entry name" value="PBP2_Bug_TTT"/>
    <property type="match status" value="1"/>
</dbReference>
<sequence>MKKFLGICIVFFLLVTITACGTDGNNQPSGGTANESNSDFPNKPISVIVPFAAGGGMDTATRILTPYLENELGVPVNVINKTGAGGWVGWADVANANPDGYTIGYIGTPNFITGYLDPRQNREQNLDSFSMLGKHVTDRVVMAVKKDETRFTDIKELIEYAQSNELTSTSTGVGSNGHIVSLKLNQEHGTNITTVHNQGAAESSAAVMGGHIDILFANLGDIRSSREDLEILTIFAEERSPLLPDVPTFEESGFGVILAGVDRGFLTPNGVDDETLAILRQAFENAINHEEQVEKQVEMGLQSDYKNYNEFEQELRDIEQTLIELEDLIWE</sequence>
<dbReference type="Gene3D" id="3.40.190.150">
    <property type="entry name" value="Bordetella uptake gene, domain 1"/>
    <property type="match status" value="1"/>
</dbReference>
<dbReference type="PANTHER" id="PTHR42928:SF5">
    <property type="entry name" value="BLR1237 PROTEIN"/>
    <property type="match status" value="1"/>
</dbReference>
<dbReference type="PANTHER" id="PTHR42928">
    <property type="entry name" value="TRICARBOXYLATE-BINDING PROTEIN"/>
    <property type="match status" value="1"/>
</dbReference>
<accession>A0ABV6NMY9</accession>
<dbReference type="EMBL" id="JBHLTR010000113">
    <property type="protein sequence ID" value="MFC0562130.1"/>
    <property type="molecule type" value="Genomic_DNA"/>
</dbReference>
<dbReference type="Proteomes" id="UP001589833">
    <property type="component" value="Unassembled WGS sequence"/>
</dbReference>
<comment type="caution">
    <text evidence="4">The sequence shown here is derived from an EMBL/GenBank/DDBJ whole genome shotgun (WGS) entry which is preliminary data.</text>
</comment>
<evidence type="ECO:0000256" key="1">
    <source>
        <dbReference type="ARBA" id="ARBA00006987"/>
    </source>
</evidence>
<dbReference type="PROSITE" id="PS51257">
    <property type="entry name" value="PROKAR_LIPOPROTEIN"/>
    <property type="match status" value="1"/>
</dbReference>
<gene>
    <name evidence="4" type="ORF">ACFFH4_25105</name>
</gene>
<keyword evidence="5" id="KW-1185">Reference proteome</keyword>
<protein>
    <submittedName>
        <fullName evidence="4">Tripartite tricarboxylate transporter substrate binding protein</fullName>
    </submittedName>
</protein>
<feature type="chain" id="PRO_5046358711" evidence="3">
    <location>
        <begin position="22"/>
        <end position="331"/>
    </location>
</feature>
<evidence type="ECO:0000313" key="4">
    <source>
        <dbReference type="EMBL" id="MFC0562130.1"/>
    </source>
</evidence>
<keyword evidence="3" id="KW-0732">Signal</keyword>
<dbReference type="SUPFAM" id="SSF53850">
    <property type="entry name" value="Periplasmic binding protein-like II"/>
    <property type="match status" value="1"/>
</dbReference>
<evidence type="ECO:0000313" key="5">
    <source>
        <dbReference type="Proteomes" id="UP001589833"/>
    </source>
</evidence>
<proteinExistence type="inferred from homology"/>
<evidence type="ECO:0000256" key="2">
    <source>
        <dbReference type="SAM" id="Coils"/>
    </source>
</evidence>
<dbReference type="InterPro" id="IPR042100">
    <property type="entry name" value="Bug_dom1"/>
</dbReference>
<feature type="coiled-coil region" evidence="2">
    <location>
        <begin position="301"/>
        <end position="328"/>
    </location>
</feature>
<dbReference type="InterPro" id="IPR005064">
    <property type="entry name" value="BUG"/>
</dbReference>
<reference evidence="4 5" key="1">
    <citation type="submission" date="2024-09" db="EMBL/GenBank/DDBJ databases">
        <authorList>
            <person name="Sun Q."/>
            <person name="Mori K."/>
        </authorList>
    </citation>
    <scope>NUCLEOTIDE SEQUENCE [LARGE SCALE GENOMIC DNA]</scope>
    <source>
        <strain evidence="4 5">NCAIM B.02301</strain>
    </source>
</reference>
<dbReference type="PIRSF" id="PIRSF017082">
    <property type="entry name" value="YflP"/>
    <property type="match status" value="1"/>
</dbReference>